<feature type="non-terminal residue" evidence="1">
    <location>
        <position position="1"/>
    </location>
</feature>
<evidence type="ECO:0000313" key="2">
    <source>
        <dbReference type="EMBL" id="CAF2122309.1"/>
    </source>
</evidence>
<sequence>LATMKKEPALPPSFNVIPLFPSLSSQPTIKNVPAPASAPSS</sequence>
<gene>
    <name evidence="4" type="ORF">GIL414_LOCUS37742</name>
    <name evidence="1" type="ORF">KQP761_LOCUS36889</name>
    <name evidence="2" type="ORF">MBJ925_LOCUS26154</name>
    <name evidence="3" type="ORF">SMN809_LOCUS20586</name>
</gene>
<dbReference type="Proteomes" id="UP000681720">
    <property type="component" value="Unassembled WGS sequence"/>
</dbReference>
<evidence type="ECO:0000313" key="3">
    <source>
        <dbReference type="EMBL" id="CAF4170668.1"/>
    </source>
</evidence>
<dbReference type="EMBL" id="CAJNOW010020942">
    <property type="protein sequence ID" value="CAF1681906.1"/>
    <property type="molecule type" value="Genomic_DNA"/>
</dbReference>
<evidence type="ECO:0000313" key="1">
    <source>
        <dbReference type="EMBL" id="CAF1681906.1"/>
    </source>
</evidence>
<dbReference type="Proteomes" id="UP000663824">
    <property type="component" value="Unassembled WGS sequence"/>
</dbReference>
<evidence type="ECO:0000313" key="4">
    <source>
        <dbReference type="EMBL" id="CAF4572735.1"/>
    </source>
</evidence>
<proteinExistence type="predicted"/>
<evidence type="ECO:0000313" key="5">
    <source>
        <dbReference type="Proteomes" id="UP000663834"/>
    </source>
</evidence>
<protein>
    <submittedName>
        <fullName evidence="1">Uncharacterized protein</fullName>
    </submittedName>
</protein>
<reference evidence="1" key="1">
    <citation type="submission" date="2021-02" db="EMBL/GenBank/DDBJ databases">
        <authorList>
            <person name="Nowell W R."/>
        </authorList>
    </citation>
    <scope>NUCLEOTIDE SEQUENCE</scope>
</reference>
<dbReference type="Proteomes" id="UP000663834">
    <property type="component" value="Unassembled WGS sequence"/>
</dbReference>
<dbReference type="EMBL" id="CAJOBJ010097791">
    <property type="protein sequence ID" value="CAF4572735.1"/>
    <property type="molecule type" value="Genomic_DNA"/>
</dbReference>
<dbReference type="Proteomes" id="UP000676336">
    <property type="component" value="Unassembled WGS sequence"/>
</dbReference>
<dbReference type="EMBL" id="CAJOBI010013333">
    <property type="protein sequence ID" value="CAF4170668.1"/>
    <property type="molecule type" value="Genomic_DNA"/>
</dbReference>
<accession>A0A816H4D5</accession>
<name>A0A816H4D5_9BILA</name>
<dbReference type="AlphaFoldDB" id="A0A816H4D5"/>
<organism evidence="1 5">
    <name type="scientific">Rotaria magnacalcarata</name>
    <dbReference type="NCBI Taxonomy" id="392030"/>
    <lineage>
        <taxon>Eukaryota</taxon>
        <taxon>Metazoa</taxon>
        <taxon>Spiralia</taxon>
        <taxon>Gnathifera</taxon>
        <taxon>Rotifera</taxon>
        <taxon>Eurotatoria</taxon>
        <taxon>Bdelloidea</taxon>
        <taxon>Philodinida</taxon>
        <taxon>Philodinidae</taxon>
        <taxon>Rotaria</taxon>
    </lineage>
</organism>
<comment type="caution">
    <text evidence="1">The sequence shown here is derived from an EMBL/GenBank/DDBJ whole genome shotgun (WGS) entry which is preliminary data.</text>
</comment>
<dbReference type="EMBL" id="CAJNRE010013842">
    <property type="protein sequence ID" value="CAF2122309.1"/>
    <property type="molecule type" value="Genomic_DNA"/>
</dbReference>